<feature type="region of interest" description="Disordered" evidence="6">
    <location>
        <begin position="230"/>
        <end position="275"/>
    </location>
</feature>
<evidence type="ECO:0000256" key="3">
    <source>
        <dbReference type="ARBA" id="ARBA00023125"/>
    </source>
</evidence>
<comment type="subcellular location">
    <subcellularLocation>
        <location evidence="1">Nucleus</location>
    </subcellularLocation>
</comment>
<dbReference type="EMBL" id="EQ973773">
    <property type="protein sequence ID" value="EEF51411.1"/>
    <property type="molecule type" value="Genomic_DNA"/>
</dbReference>
<dbReference type="Gene3D" id="3.30.890.10">
    <property type="entry name" value="Methyl-cpg-binding Protein 2, Chain A"/>
    <property type="match status" value="2"/>
</dbReference>
<keyword evidence="9" id="KW-1185">Reference proteome</keyword>
<sequence>MKPGDSGNNCNSDDQLPDGWTVKVKVSASGKKYKSSAVGKVLGMQPLLGSKFKTAQQQPPCPEFSSYNPCYFPPSGEGKFYSKLEVARFLKRNNPKSDEKENCIEQHSLDKFVVEKSEPEGLPLGWTKEIKVTKRGHKIRRDPYYTDPVSGYVFRSMKDALRYLETGEVGRLAFKPKDTGNDNVELEDDKTCTSATAKKQKLAANETPTSLISAHSSKLIEVAKDEHAISSASTGESLPISEHTSGHCVLGLPSQNSEAPEGKSSSQTVRKSDLTNGALATAVDVLSIEQPSESGEMKDVITKAGLGKSKKKKDLSLPRRASKRLAGLPLDPTPELKTINRVRRGAVGQSNDIAAITDESSSPAGREAKHASDTSKNTKRLESNKGKHPIGHMHAPSELKTENKGNEKHEHPTVSPSRSLTFKEEHAGNMETDNNADEKLGVPLDLPLGELWQDPCIAFAIKTLTGISFENSEGVQVSSGSNNSECGGLSALEDNARKEDLQNREPEKQVQHLSNIISHDVEISNKEKPGSPLNVDFADPWADPCIQFAIKTLTGAIPLACDRVIQDCLQQKASSSQSQESSGLILQNVGEPDQTEVFCQQFSISPQPSYNQGALPPKKKVSLGYPSGTIYQQHNDERSKEIRR</sequence>
<dbReference type="PANTHER" id="PTHR34067">
    <property type="entry name" value="OS04G0193200 PROTEIN"/>
    <property type="match status" value="1"/>
</dbReference>
<organism evidence="8 9">
    <name type="scientific">Ricinus communis</name>
    <name type="common">Castor bean</name>
    <dbReference type="NCBI Taxonomy" id="3988"/>
    <lineage>
        <taxon>Eukaryota</taxon>
        <taxon>Viridiplantae</taxon>
        <taxon>Streptophyta</taxon>
        <taxon>Embryophyta</taxon>
        <taxon>Tracheophyta</taxon>
        <taxon>Spermatophyta</taxon>
        <taxon>Magnoliopsida</taxon>
        <taxon>eudicotyledons</taxon>
        <taxon>Gunneridae</taxon>
        <taxon>Pentapetalae</taxon>
        <taxon>rosids</taxon>
        <taxon>fabids</taxon>
        <taxon>Malpighiales</taxon>
        <taxon>Euphorbiaceae</taxon>
        <taxon>Acalyphoideae</taxon>
        <taxon>Acalypheae</taxon>
        <taxon>Ricinus</taxon>
    </lineage>
</organism>
<dbReference type="Pfam" id="PF01429">
    <property type="entry name" value="MBD"/>
    <property type="match status" value="1"/>
</dbReference>
<evidence type="ECO:0000259" key="7">
    <source>
        <dbReference type="PROSITE" id="PS50982"/>
    </source>
</evidence>
<evidence type="ECO:0000313" key="9">
    <source>
        <dbReference type="Proteomes" id="UP000008311"/>
    </source>
</evidence>
<feature type="region of interest" description="Disordered" evidence="6">
    <location>
        <begin position="353"/>
        <end position="420"/>
    </location>
</feature>
<keyword evidence="5" id="KW-0539">Nucleus</keyword>
<dbReference type="SUPFAM" id="SSF54171">
    <property type="entry name" value="DNA-binding domain"/>
    <property type="match status" value="1"/>
</dbReference>
<dbReference type="InterPro" id="IPR001739">
    <property type="entry name" value="Methyl_CpG_DNA-bd"/>
</dbReference>
<evidence type="ECO:0000256" key="6">
    <source>
        <dbReference type="SAM" id="MobiDB-lite"/>
    </source>
</evidence>
<gene>
    <name evidence="8" type="ORF">RCOM_1496470</name>
</gene>
<feature type="compositionally biased region" description="Basic and acidic residues" evidence="6">
    <location>
        <begin position="634"/>
        <end position="644"/>
    </location>
</feature>
<feature type="region of interest" description="Disordered" evidence="6">
    <location>
        <begin position="607"/>
        <end position="644"/>
    </location>
</feature>
<dbReference type="Proteomes" id="UP000008311">
    <property type="component" value="Unassembled WGS sequence"/>
</dbReference>
<name>B9R9D4_RICCO</name>
<feature type="compositionally biased region" description="Polar residues" evidence="6">
    <location>
        <begin position="353"/>
        <end position="363"/>
    </location>
</feature>
<dbReference type="STRING" id="3988.B9R9D4"/>
<dbReference type="GO" id="GO:0003677">
    <property type="term" value="F:DNA binding"/>
    <property type="evidence" value="ECO:0007669"/>
    <property type="project" value="UniProtKB-KW"/>
</dbReference>
<dbReference type="InParanoid" id="B9R9D4"/>
<dbReference type="PROSITE" id="PS50982">
    <property type="entry name" value="MBD"/>
    <property type="match status" value="1"/>
</dbReference>
<feature type="domain" description="MBD" evidence="7">
    <location>
        <begin position="112"/>
        <end position="179"/>
    </location>
</feature>
<proteinExistence type="predicted"/>
<dbReference type="InterPro" id="IPR038945">
    <property type="entry name" value="MBD13-like"/>
</dbReference>
<dbReference type="eggNOG" id="ENOG502QWBB">
    <property type="taxonomic scope" value="Eukaryota"/>
</dbReference>
<dbReference type="InterPro" id="IPR016177">
    <property type="entry name" value="DNA-bd_dom_sf"/>
</dbReference>
<dbReference type="GO" id="GO:0005634">
    <property type="term" value="C:nucleus"/>
    <property type="evidence" value="ECO:0007669"/>
    <property type="project" value="UniProtKB-SubCell"/>
</dbReference>
<keyword evidence="4" id="KW-0804">Transcription</keyword>
<dbReference type="PANTHER" id="PTHR34067:SF24">
    <property type="entry name" value="METHYL-CPG-BINDING DOMAIN-CONTAINING PROTEIN 13"/>
    <property type="match status" value="1"/>
</dbReference>
<protein>
    <recommendedName>
        <fullName evidence="7">MBD domain-containing protein</fullName>
    </recommendedName>
</protein>
<dbReference type="AlphaFoldDB" id="B9R9D4"/>
<reference evidence="9" key="1">
    <citation type="journal article" date="2010" name="Nat. Biotechnol.">
        <title>Draft genome sequence of the oilseed species Ricinus communis.</title>
        <authorList>
            <person name="Chan A.P."/>
            <person name="Crabtree J."/>
            <person name="Zhao Q."/>
            <person name="Lorenzi H."/>
            <person name="Orvis J."/>
            <person name="Puiu D."/>
            <person name="Melake-Berhan A."/>
            <person name="Jones K.M."/>
            <person name="Redman J."/>
            <person name="Chen G."/>
            <person name="Cahoon E.B."/>
            <person name="Gedil M."/>
            <person name="Stanke M."/>
            <person name="Haas B.J."/>
            <person name="Wortman J.R."/>
            <person name="Fraser-Liggett C.M."/>
            <person name="Ravel J."/>
            <person name="Rabinowicz P.D."/>
        </authorList>
    </citation>
    <scope>NUCLEOTIDE SEQUENCE [LARGE SCALE GENOMIC DNA]</scope>
    <source>
        <strain evidence="9">cv. Hale</strain>
    </source>
</reference>
<feature type="compositionally biased region" description="Basic and acidic residues" evidence="6">
    <location>
        <begin position="395"/>
        <end position="412"/>
    </location>
</feature>
<accession>B9R9D4</accession>
<evidence type="ECO:0000256" key="2">
    <source>
        <dbReference type="ARBA" id="ARBA00023015"/>
    </source>
</evidence>
<keyword evidence="3" id="KW-0238">DNA-binding</keyword>
<keyword evidence="2" id="KW-0805">Transcription regulation</keyword>
<feature type="region of interest" description="Disordered" evidence="6">
    <location>
        <begin position="290"/>
        <end position="332"/>
    </location>
</feature>
<evidence type="ECO:0000256" key="4">
    <source>
        <dbReference type="ARBA" id="ARBA00023163"/>
    </source>
</evidence>
<evidence type="ECO:0000313" key="8">
    <source>
        <dbReference type="EMBL" id="EEF51411.1"/>
    </source>
</evidence>
<evidence type="ECO:0000256" key="1">
    <source>
        <dbReference type="ARBA" id="ARBA00004123"/>
    </source>
</evidence>
<feature type="compositionally biased region" description="Polar residues" evidence="6">
    <location>
        <begin position="253"/>
        <end position="269"/>
    </location>
</feature>
<evidence type="ECO:0000256" key="5">
    <source>
        <dbReference type="ARBA" id="ARBA00023242"/>
    </source>
</evidence>